<dbReference type="NCBIfam" id="TIGR01640">
    <property type="entry name" value="F_box_assoc_1"/>
    <property type="match status" value="1"/>
</dbReference>
<dbReference type="OrthoDB" id="610337at2759"/>
<dbReference type="InterPro" id="IPR017451">
    <property type="entry name" value="F-box-assoc_interact_dom"/>
</dbReference>
<organism evidence="2 3">
    <name type="scientific">Thalictrum thalictroides</name>
    <name type="common">Rue-anemone</name>
    <name type="synonym">Anemone thalictroides</name>
    <dbReference type="NCBI Taxonomy" id="46969"/>
    <lineage>
        <taxon>Eukaryota</taxon>
        <taxon>Viridiplantae</taxon>
        <taxon>Streptophyta</taxon>
        <taxon>Embryophyta</taxon>
        <taxon>Tracheophyta</taxon>
        <taxon>Spermatophyta</taxon>
        <taxon>Magnoliopsida</taxon>
        <taxon>Ranunculales</taxon>
        <taxon>Ranunculaceae</taxon>
        <taxon>Thalictroideae</taxon>
        <taxon>Thalictrum</taxon>
    </lineage>
</organism>
<dbReference type="PANTHER" id="PTHR31672">
    <property type="entry name" value="BNACNNG10540D PROTEIN"/>
    <property type="match status" value="1"/>
</dbReference>
<dbReference type="InterPro" id="IPR050796">
    <property type="entry name" value="SCF_F-box_component"/>
</dbReference>
<dbReference type="CDD" id="cd22157">
    <property type="entry name" value="F-box_AtFBW1-like"/>
    <property type="match status" value="1"/>
</dbReference>
<keyword evidence="3" id="KW-1185">Reference proteome</keyword>
<name>A0A7J6XE77_THATH</name>
<dbReference type="InterPro" id="IPR001810">
    <property type="entry name" value="F-box_dom"/>
</dbReference>
<dbReference type="PANTHER" id="PTHR31672:SF13">
    <property type="entry name" value="F-BOX PROTEIN CPR30-LIKE"/>
    <property type="match status" value="1"/>
</dbReference>
<dbReference type="SMART" id="SM00256">
    <property type="entry name" value="FBOX"/>
    <property type="match status" value="1"/>
</dbReference>
<dbReference type="InterPro" id="IPR013187">
    <property type="entry name" value="F-box-assoc_dom_typ3"/>
</dbReference>
<evidence type="ECO:0000259" key="1">
    <source>
        <dbReference type="PROSITE" id="PS50181"/>
    </source>
</evidence>
<accession>A0A7J6XE77</accession>
<gene>
    <name evidence="2" type="ORF">FRX31_003742</name>
</gene>
<dbReference type="Pfam" id="PF08268">
    <property type="entry name" value="FBA_3"/>
    <property type="match status" value="1"/>
</dbReference>
<dbReference type="PROSITE" id="PS50181">
    <property type="entry name" value="FBOX"/>
    <property type="match status" value="1"/>
</dbReference>
<dbReference type="InterPro" id="IPR036047">
    <property type="entry name" value="F-box-like_dom_sf"/>
</dbReference>
<comment type="caution">
    <text evidence="2">The sequence shown here is derived from an EMBL/GenBank/DDBJ whole genome shotgun (WGS) entry which is preliminary data.</text>
</comment>
<evidence type="ECO:0000313" key="2">
    <source>
        <dbReference type="EMBL" id="KAF5206670.1"/>
    </source>
</evidence>
<dbReference type="Proteomes" id="UP000554482">
    <property type="component" value="Unassembled WGS sequence"/>
</dbReference>
<protein>
    <submittedName>
        <fullName evidence="2">F-box family protein</fullName>
    </submittedName>
</protein>
<dbReference type="Gene3D" id="1.20.1280.50">
    <property type="match status" value="1"/>
</dbReference>
<sequence length="382" mass="43580">MMMDHLPSEITTQIISFLPVKSVLQCRSVCKSWRNLIDDRRFAESHFTKSLQPAGNINDTPIITSFLFLPSYSNGNDDAFYVVDIDNEHTNTFFKTKKIKFSSCPPNFSYNLYDQFLYVDGLLCFSLQDGFFFCLCNPATQDWVNLTYGRSSTQLGFGFGLDHTITKFKLAVVAYFPDGSGGCTTEAQVLTLGSNSWRDLKNVPQVMCSNSSATVQGSIHWLTHSNQMLSFRILLFNLAYENFLFLELPKCYLEAEVDVNGFHMLNFGGDLSVVDFSNNDRVEIWVMKEYGVKESWTRLTIIKSAEYIQLFPISPWKDGEILLLVESKKLVSYNFESGRYTLFQVNGLPGNNDLDNVKKPYFYDAYLYVGNLLSVQPTDYSN</sequence>
<feature type="domain" description="F-box" evidence="1">
    <location>
        <begin position="1"/>
        <end position="50"/>
    </location>
</feature>
<dbReference type="SUPFAM" id="SSF81383">
    <property type="entry name" value="F-box domain"/>
    <property type="match status" value="1"/>
</dbReference>
<evidence type="ECO:0000313" key="3">
    <source>
        <dbReference type="Proteomes" id="UP000554482"/>
    </source>
</evidence>
<proteinExistence type="predicted"/>
<dbReference type="Pfam" id="PF12937">
    <property type="entry name" value="F-box-like"/>
    <property type="match status" value="1"/>
</dbReference>
<dbReference type="EMBL" id="JABWDY010002404">
    <property type="protein sequence ID" value="KAF5206670.1"/>
    <property type="molecule type" value="Genomic_DNA"/>
</dbReference>
<dbReference type="AlphaFoldDB" id="A0A7J6XE77"/>
<reference evidence="2 3" key="1">
    <citation type="submission" date="2020-06" db="EMBL/GenBank/DDBJ databases">
        <title>Transcriptomic and genomic resources for Thalictrum thalictroides and T. hernandezii: Facilitating candidate gene discovery in an emerging model plant lineage.</title>
        <authorList>
            <person name="Arias T."/>
            <person name="Riano-Pachon D.M."/>
            <person name="Di Stilio V.S."/>
        </authorList>
    </citation>
    <scope>NUCLEOTIDE SEQUENCE [LARGE SCALE GENOMIC DNA]</scope>
    <source>
        <strain evidence="3">cv. WT478/WT964</strain>
        <tissue evidence="2">Leaves</tissue>
    </source>
</reference>